<evidence type="ECO:0000313" key="1">
    <source>
        <dbReference type="EMBL" id="GFS04787.1"/>
    </source>
</evidence>
<dbReference type="AlphaFoldDB" id="A0AAV4I3K7"/>
<gene>
    <name evidence="1" type="ORF">ElyMa_006504700</name>
</gene>
<dbReference type="Proteomes" id="UP000762676">
    <property type="component" value="Unassembled WGS sequence"/>
</dbReference>
<sequence>MGASGTCKPWWNPELDEAIKECSKLRKEAAKCDAEIQLTSCTDLTEVEALTQEALHVMEKRTQSWKMTINFDKSEVIHFKDANWRPSLTINGLPFKYYESPTFLGRTYEY</sequence>
<dbReference type="EMBL" id="BMAT01013041">
    <property type="protein sequence ID" value="GFS04787.1"/>
    <property type="molecule type" value="Genomic_DNA"/>
</dbReference>
<organism evidence="1 2">
    <name type="scientific">Elysia marginata</name>
    <dbReference type="NCBI Taxonomy" id="1093978"/>
    <lineage>
        <taxon>Eukaryota</taxon>
        <taxon>Metazoa</taxon>
        <taxon>Spiralia</taxon>
        <taxon>Lophotrochozoa</taxon>
        <taxon>Mollusca</taxon>
        <taxon>Gastropoda</taxon>
        <taxon>Heterobranchia</taxon>
        <taxon>Euthyneura</taxon>
        <taxon>Panpulmonata</taxon>
        <taxon>Sacoglossa</taxon>
        <taxon>Placobranchoidea</taxon>
        <taxon>Plakobranchidae</taxon>
        <taxon>Elysia</taxon>
    </lineage>
</organism>
<keyword evidence="2" id="KW-1185">Reference proteome</keyword>
<evidence type="ECO:0008006" key="3">
    <source>
        <dbReference type="Google" id="ProtNLM"/>
    </source>
</evidence>
<proteinExistence type="predicted"/>
<reference evidence="1 2" key="1">
    <citation type="journal article" date="2021" name="Elife">
        <title>Chloroplast acquisition without the gene transfer in kleptoplastic sea slugs, Plakobranchus ocellatus.</title>
        <authorList>
            <person name="Maeda T."/>
            <person name="Takahashi S."/>
            <person name="Yoshida T."/>
            <person name="Shimamura S."/>
            <person name="Takaki Y."/>
            <person name="Nagai Y."/>
            <person name="Toyoda A."/>
            <person name="Suzuki Y."/>
            <person name="Arimoto A."/>
            <person name="Ishii H."/>
            <person name="Satoh N."/>
            <person name="Nishiyama T."/>
            <person name="Hasebe M."/>
            <person name="Maruyama T."/>
            <person name="Minagawa J."/>
            <person name="Obokata J."/>
            <person name="Shigenobu S."/>
        </authorList>
    </citation>
    <scope>NUCLEOTIDE SEQUENCE [LARGE SCALE GENOMIC DNA]</scope>
</reference>
<name>A0AAV4I3K7_9GAST</name>
<evidence type="ECO:0000313" key="2">
    <source>
        <dbReference type="Proteomes" id="UP000762676"/>
    </source>
</evidence>
<accession>A0AAV4I3K7</accession>
<comment type="caution">
    <text evidence="1">The sequence shown here is derived from an EMBL/GenBank/DDBJ whole genome shotgun (WGS) entry which is preliminary data.</text>
</comment>
<protein>
    <recommendedName>
        <fullName evidence="3">Reverse transcriptase domain-containing protein</fullName>
    </recommendedName>
</protein>